<dbReference type="Proteomes" id="UP001596302">
    <property type="component" value="Unassembled WGS sequence"/>
</dbReference>
<proteinExistence type="inferred from homology"/>
<dbReference type="CDD" id="cd06261">
    <property type="entry name" value="TM_PBP2"/>
    <property type="match status" value="1"/>
</dbReference>
<evidence type="ECO:0000256" key="2">
    <source>
        <dbReference type="ARBA" id="ARBA00022448"/>
    </source>
</evidence>
<evidence type="ECO:0000313" key="9">
    <source>
        <dbReference type="EMBL" id="MFC5995824.1"/>
    </source>
</evidence>
<feature type="transmembrane region" description="Helical" evidence="7">
    <location>
        <begin position="124"/>
        <end position="143"/>
    </location>
</feature>
<dbReference type="InterPro" id="IPR000515">
    <property type="entry name" value="MetI-like"/>
</dbReference>
<dbReference type="SUPFAM" id="SSF161098">
    <property type="entry name" value="MetI-like"/>
    <property type="match status" value="1"/>
</dbReference>
<protein>
    <submittedName>
        <fullName evidence="9">ABC transporter permease</fullName>
    </submittedName>
</protein>
<comment type="subcellular location">
    <subcellularLocation>
        <location evidence="1 7">Cell membrane</location>
        <topology evidence="1 7">Multi-pass membrane protein</topology>
    </subcellularLocation>
</comment>
<dbReference type="InterPro" id="IPR035906">
    <property type="entry name" value="MetI-like_sf"/>
</dbReference>
<evidence type="ECO:0000256" key="4">
    <source>
        <dbReference type="ARBA" id="ARBA00022692"/>
    </source>
</evidence>
<dbReference type="InterPro" id="IPR050366">
    <property type="entry name" value="BP-dependent_transpt_permease"/>
</dbReference>
<dbReference type="EMBL" id="JBHSQW010000034">
    <property type="protein sequence ID" value="MFC5995824.1"/>
    <property type="molecule type" value="Genomic_DNA"/>
</dbReference>
<keyword evidence="6 7" id="KW-0472">Membrane</keyword>
<feature type="transmembrane region" description="Helical" evidence="7">
    <location>
        <begin position="202"/>
        <end position="229"/>
    </location>
</feature>
<dbReference type="Gene3D" id="1.10.3720.10">
    <property type="entry name" value="MetI-like"/>
    <property type="match status" value="1"/>
</dbReference>
<feature type="transmembrane region" description="Helical" evidence="7">
    <location>
        <begin position="24"/>
        <end position="46"/>
    </location>
</feature>
<feature type="transmembrane region" description="Helical" evidence="7">
    <location>
        <begin position="89"/>
        <end position="112"/>
    </location>
</feature>
<evidence type="ECO:0000256" key="7">
    <source>
        <dbReference type="RuleBase" id="RU363032"/>
    </source>
</evidence>
<evidence type="ECO:0000256" key="1">
    <source>
        <dbReference type="ARBA" id="ARBA00004651"/>
    </source>
</evidence>
<evidence type="ECO:0000259" key="8">
    <source>
        <dbReference type="PROSITE" id="PS50928"/>
    </source>
</evidence>
<name>A0ABW1J594_9PSEU</name>
<dbReference type="RefSeq" id="WP_379586135.1">
    <property type="nucleotide sequence ID" value="NZ_JBHSQW010000034.1"/>
</dbReference>
<accession>A0ABW1J594</accession>
<keyword evidence="2 7" id="KW-0813">Transport</keyword>
<evidence type="ECO:0000256" key="6">
    <source>
        <dbReference type="ARBA" id="ARBA00023136"/>
    </source>
</evidence>
<evidence type="ECO:0000256" key="5">
    <source>
        <dbReference type="ARBA" id="ARBA00022989"/>
    </source>
</evidence>
<reference evidence="10" key="1">
    <citation type="journal article" date="2019" name="Int. J. Syst. Evol. Microbiol.">
        <title>The Global Catalogue of Microorganisms (GCM) 10K type strain sequencing project: providing services to taxonomists for standard genome sequencing and annotation.</title>
        <authorList>
            <consortium name="The Broad Institute Genomics Platform"/>
            <consortium name="The Broad Institute Genome Sequencing Center for Infectious Disease"/>
            <person name="Wu L."/>
            <person name="Ma J."/>
        </authorList>
    </citation>
    <scope>NUCLEOTIDE SEQUENCE [LARGE SCALE GENOMIC DNA]</scope>
    <source>
        <strain evidence="10">CCM 8391</strain>
    </source>
</reference>
<comment type="caution">
    <text evidence="9">The sequence shown here is derived from an EMBL/GenBank/DDBJ whole genome shotgun (WGS) entry which is preliminary data.</text>
</comment>
<sequence length="290" mass="29583">MTSLEVAEVTGRARSALRGRGRGLLAVGIVLLAVVVLASLAAPWLAAFDPAAQRVGPRLAAPGGEHLLGTDRFGRDHASRVLHGGRHTLLLTGATMLAIVATGAVVGALVGLAGPRCDDLGRKAIDTVVAFPAVIVILAFVGLYGPSLVTVLGGALLVWWAPFARLVRTLVRSALAEPSAVAARALGASRWHLLRAEVRPRLIGPLAVLTAVEAGQLIATVAGLSFLGLGAQPPAAEWGAMLADARGAALTDPHLVLGPGIAVLVTVFALTCVGEGLRDVLDRSAQVVTA</sequence>
<gene>
    <name evidence="9" type="ORF">ACFQE5_16570</name>
</gene>
<feature type="domain" description="ABC transmembrane type-1" evidence="8">
    <location>
        <begin position="85"/>
        <end position="274"/>
    </location>
</feature>
<comment type="similarity">
    <text evidence="7">Belongs to the binding-protein-dependent transport system permease family.</text>
</comment>
<feature type="transmembrane region" description="Helical" evidence="7">
    <location>
        <begin position="255"/>
        <end position="274"/>
    </location>
</feature>
<evidence type="ECO:0000313" key="10">
    <source>
        <dbReference type="Proteomes" id="UP001596302"/>
    </source>
</evidence>
<organism evidence="9 10">
    <name type="scientific">Pseudonocardia hispaniensis</name>
    <dbReference type="NCBI Taxonomy" id="904933"/>
    <lineage>
        <taxon>Bacteria</taxon>
        <taxon>Bacillati</taxon>
        <taxon>Actinomycetota</taxon>
        <taxon>Actinomycetes</taxon>
        <taxon>Pseudonocardiales</taxon>
        <taxon>Pseudonocardiaceae</taxon>
        <taxon>Pseudonocardia</taxon>
    </lineage>
</organism>
<keyword evidence="5 7" id="KW-1133">Transmembrane helix</keyword>
<dbReference type="PROSITE" id="PS50928">
    <property type="entry name" value="ABC_TM1"/>
    <property type="match status" value="1"/>
</dbReference>
<keyword evidence="10" id="KW-1185">Reference proteome</keyword>
<dbReference type="Pfam" id="PF00528">
    <property type="entry name" value="BPD_transp_1"/>
    <property type="match status" value="1"/>
</dbReference>
<dbReference type="PANTHER" id="PTHR43386">
    <property type="entry name" value="OLIGOPEPTIDE TRANSPORT SYSTEM PERMEASE PROTEIN APPC"/>
    <property type="match status" value="1"/>
</dbReference>
<evidence type="ECO:0000256" key="3">
    <source>
        <dbReference type="ARBA" id="ARBA00022475"/>
    </source>
</evidence>
<feature type="transmembrane region" description="Helical" evidence="7">
    <location>
        <begin position="149"/>
        <end position="167"/>
    </location>
</feature>
<keyword evidence="3" id="KW-1003">Cell membrane</keyword>
<dbReference type="PANTHER" id="PTHR43386:SF1">
    <property type="entry name" value="D,D-DIPEPTIDE TRANSPORT SYSTEM PERMEASE PROTEIN DDPC-RELATED"/>
    <property type="match status" value="1"/>
</dbReference>
<keyword evidence="4 7" id="KW-0812">Transmembrane</keyword>